<keyword evidence="2" id="KW-1185">Reference proteome</keyword>
<proteinExistence type="predicted"/>
<dbReference type="Gene3D" id="3.40.50.300">
    <property type="entry name" value="P-loop containing nucleotide triphosphate hydrolases"/>
    <property type="match status" value="1"/>
</dbReference>
<keyword evidence="1" id="KW-0808">Transferase</keyword>
<sequence length="176" mass="20314">MNKGYIQVYTGNGKGKTTAAIGLGVRAAGYKRQVYMVQFLKNTPTGELDSLKLLEPYFKLFRFQKTKGFFWNLNDEEKKILKAEVQETYDFIVKVMREGSCEVLILDEILGAYKNELITEEQIIYLIDIKPIEMELILTGRNAPEWLVNKADLVTEMKDIKHYAEKGIMARKGIEY</sequence>
<dbReference type="Pfam" id="PF02572">
    <property type="entry name" value="CobA_CobO_BtuR"/>
    <property type="match status" value="1"/>
</dbReference>
<dbReference type="InterPro" id="IPR027417">
    <property type="entry name" value="P-loop_NTPase"/>
</dbReference>
<dbReference type="AlphaFoldDB" id="A0A1M6GNX2"/>
<gene>
    <name evidence="1" type="ORF">SAMN05444401_2185</name>
</gene>
<organism evidence="1 2">
    <name type="scientific">Clostridium amylolyticum</name>
    <dbReference type="NCBI Taxonomy" id="1121298"/>
    <lineage>
        <taxon>Bacteria</taxon>
        <taxon>Bacillati</taxon>
        <taxon>Bacillota</taxon>
        <taxon>Clostridia</taxon>
        <taxon>Eubacteriales</taxon>
        <taxon>Clostridiaceae</taxon>
        <taxon>Clostridium</taxon>
    </lineage>
</organism>
<dbReference type="SUPFAM" id="SSF52540">
    <property type="entry name" value="P-loop containing nucleoside triphosphate hydrolases"/>
    <property type="match status" value="1"/>
</dbReference>
<accession>A0A1M6GNX2</accession>
<evidence type="ECO:0000313" key="2">
    <source>
        <dbReference type="Proteomes" id="UP000184080"/>
    </source>
</evidence>
<evidence type="ECO:0000313" key="1">
    <source>
        <dbReference type="EMBL" id="SHJ11644.1"/>
    </source>
</evidence>
<dbReference type="RefSeq" id="WP_073006413.1">
    <property type="nucleotide sequence ID" value="NZ_FQZO01000003.1"/>
</dbReference>
<dbReference type="PANTHER" id="PTHR46638:SF1">
    <property type="entry name" value="CORRINOID ADENOSYLTRANSFERASE"/>
    <property type="match status" value="1"/>
</dbReference>
<dbReference type="EMBL" id="FQZO01000003">
    <property type="protein sequence ID" value="SHJ11644.1"/>
    <property type="molecule type" value="Genomic_DNA"/>
</dbReference>
<dbReference type="PANTHER" id="PTHR46638">
    <property type="entry name" value="CORRINOID ADENOSYLTRANSFERASE"/>
    <property type="match status" value="1"/>
</dbReference>
<dbReference type="InterPro" id="IPR003724">
    <property type="entry name" value="CblAdoTrfase_CobA"/>
</dbReference>
<dbReference type="GO" id="GO:0009236">
    <property type="term" value="P:cobalamin biosynthetic process"/>
    <property type="evidence" value="ECO:0007669"/>
    <property type="project" value="InterPro"/>
</dbReference>
<reference evidence="1 2" key="1">
    <citation type="submission" date="2016-11" db="EMBL/GenBank/DDBJ databases">
        <authorList>
            <person name="Jaros S."/>
            <person name="Januszkiewicz K."/>
            <person name="Wedrychowicz H."/>
        </authorList>
    </citation>
    <scope>NUCLEOTIDE SEQUENCE [LARGE SCALE GENOMIC DNA]</scope>
    <source>
        <strain evidence="1 2">DSM 21864</strain>
    </source>
</reference>
<dbReference type="OrthoDB" id="9810309at2"/>
<dbReference type="GO" id="GO:0008817">
    <property type="term" value="F:corrinoid adenosyltransferase activity"/>
    <property type="evidence" value="ECO:0007669"/>
    <property type="project" value="InterPro"/>
</dbReference>
<name>A0A1M6GNX2_9CLOT</name>
<dbReference type="STRING" id="1121298.SAMN05444401_2185"/>
<protein>
    <submittedName>
        <fullName evidence="1">Cob(I)alamin adenosyltransferase</fullName>
    </submittedName>
</protein>
<dbReference type="GO" id="GO:0005524">
    <property type="term" value="F:ATP binding"/>
    <property type="evidence" value="ECO:0007669"/>
    <property type="project" value="InterPro"/>
</dbReference>
<dbReference type="PIRSF" id="PIRSF015617">
    <property type="entry name" value="Adensltrnsf_CobA"/>
    <property type="match status" value="1"/>
</dbReference>
<dbReference type="Proteomes" id="UP000184080">
    <property type="component" value="Unassembled WGS sequence"/>
</dbReference>